<comment type="catalytic activity">
    <reaction evidence="8">
        <text>N-terminal L-seryl-L-prolyl-L-lysyl-[protein] + 3 S-adenosyl-L-methionine = N-terminal N,N,N-trimethyl-L-seryl-L-prolyl-L-lysyl-[protein] + 3 S-adenosyl-L-homocysteine + 3 H(+)</text>
        <dbReference type="Rhea" id="RHEA:54724"/>
        <dbReference type="Rhea" id="RHEA-COMP:13789"/>
        <dbReference type="Rhea" id="RHEA-COMP:13973"/>
        <dbReference type="ChEBI" id="CHEBI:15378"/>
        <dbReference type="ChEBI" id="CHEBI:57856"/>
        <dbReference type="ChEBI" id="CHEBI:59789"/>
        <dbReference type="ChEBI" id="CHEBI:138061"/>
        <dbReference type="ChEBI" id="CHEBI:138317"/>
        <dbReference type="EC" id="2.1.1.244"/>
    </reaction>
</comment>
<keyword evidence="3" id="KW-0808">Transferase</keyword>
<dbReference type="GO" id="GO:0032259">
    <property type="term" value="P:methylation"/>
    <property type="evidence" value="ECO:0007669"/>
    <property type="project" value="UniProtKB-KW"/>
</dbReference>
<dbReference type="InterPro" id="IPR008576">
    <property type="entry name" value="MeTrfase_NTM1"/>
</dbReference>
<feature type="binding site" evidence="11">
    <location>
        <begin position="136"/>
        <end position="137"/>
    </location>
    <ligand>
        <name>S-adenosyl-L-methionine</name>
        <dbReference type="ChEBI" id="CHEBI:59789"/>
    </ligand>
</feature>
<evidence type="ECO:0000313" key="13">
    <source>
        <dbReference type="RefSeq" id="XP_018331575.1"/>
    </source>
</evidence>
<gene>
    <name evidence="13" type="primary">LOC108741306</name>
</gene>
<dbReference type="STRING" id="224129.A0A1W4XGU2"/>
<evidence type="ECO:0000256" key="6">
    <source>
        <dbReference type="ARBA" id="ARBA00039449"/>
    </source>
</evidence>
<evidence type="ECO:0000256" key="9">
    <source>
        <dbReference type="ARBA" id="ARBA00047885"/>
    </source>
</evidence>
<dbReference type="PANTHER" id="PTHR12753:SF0">
    <property type="entry name" value="ALPHA N-TERMINAL PROTEIN METHYLTRANSFERASE 1"/>
    <property type="match status" value="1"/>
</dbReference>
<evidence type="ECO:0000256" key="4">
    <source>
        <dbReference type="ARBA" id="ARBA00022691"/>
    </source>
</evidence>
<dbReference type="Proteomes" id="UP000192223">
    <property type="component" value="Unplaced"/>
</dbReference>
<dbReference type="AlphaFoldDB" id="A0A1W4XGU2"/>
<dbReference type="InterPro" id="IPR029063">
    <property type="entry name" value="SAM-dependent_MTases_sf"/>
</dbReference>
<evidence type="ECO:0000256" key="11">
    <source>
        <dbReference type="PIRSR" id="PIRSR016958-1"/>
    </source>
</evidence>
<dbReference type="GeneID" id="108741306"/>
<evidence type="ECO:0000256" key="10">
    <source>
        <dbReference type="ARBA" id="ARBA00048167"/>
    </source>
</evidence>
<name>A0A1W4XGU2_AGRPL</name>
<dbReference type="FunCoup" id="A0A1W4XGU2">
    <property type="interactions" value="1716"/>
</dbReference>
<accession>A0A1W4XGU2</accession>
<keyword evidence="12" id="KW-1185">Reference proteome</keyword>
<organism evidence="12 13">
    <name type="scientific">Agrilus planipennis</name>
    <name type="common">Emerald ash borer</name>
    <name type="synonym">Agrilus marcopoli</name>
    <dbReference type="NCBI Taxonomy" id="224129"/>
    <lineage>
        <taxon>Eukaryota</taxon>
        <taxon>Metazoa</taxon>
        <taxon>Ecdysozoa</taxon>
        <taxon>Arthropoda</taxon>
        <taxon>Hexapoda</taxon>
        <taxon>Insecta</taxon>
        <taxon>Pterygota</taxon>
        <taxon>Neoptera</taxon>
        <taxon>Endopterygota</taxon>
        <taxon>Coleoptera</taxon>
        <taxon>Polyphaga</taxon>
        <taxon>Elateriformia</taxon>
        <taxon>Buprestoidea</taxon>
        <taxon>Buprestidae</taxon>
        <taxon>Agrilinae</taxon>
        <taxon>Agrilus</taxon>
    </lineage>
</organism>
<comment type="catalytic activity">
    <reaction evidence="9">
        <text>N-terminal L-prolyl-L-prolyl-L-lysyl-[protein] + 2 S-adenosyl-L-methionine = N-terminal N,N-dimethyl-L-prolyl-L-prolyl-L-lysyl-[protein] + 2 S-adenosyl-L-homocysteine + 2 H(+)</text>
        <dbReference type="Rhea" id="RHEA:54736"/>
        <dbReference type="Rhea" id="RHEA-COMP:13787"/>
        <dbReference type="Rhea" id="RHEA-COMP:13974"/>
        <dbReference type="ChEBI" id="CHEBI:15378"/>
        <dbReference type="ChEBI" id="CHEBI:57856"/>
        <dbReference type="ChEBI" id="CHEBI:59789"/>
        <dbReference type="ChEBI" id="CHEBI:138059"/>
        <dbReference type="ChEBI" id="CHEBI:138318"/>
        <dbReference type="EC" id="2.1.1.244"/>
    </reaction>
</comment>
<dbReference type="KEGG" id="apln:108741306"/>
<keyword evidence="2" id="KW-0489">Methyltransferase</keyword>
<dbReference type="CDD" id="cd02440">
    <property type="entry name" value="AdoMet_MTases"/>
    <property type="match status" value="1"/>
</dbReference>
<feature type="binding site" evidence="11">
    <location>
        <position position="90"/>
    </location>
    <ligand>
        <name>S-adenosyl-L-methionine</name>
        <dbReference type="ChEBI" id="CHEBI:59789"/>
    </ligand>
</feature>
<keyword evidence="4 11" id="KW-0949">S-adenosyl-L-methionine</keyword>
<dbReference type="InParanoid" id="A0A1W4XGU2"/>
<evidence type="ECO:0000256" key="7">
    <source>
        <dbReference type="ARBA" id="ARBA00043129"/>
    </source>
</evidence>
<dbReference type="GO" id="GO:0071885">
    <property type="term" value="F:N-terminal protein N-methyltransferase activity"/>
    <property type="evidence" value="ECO:0007669"/>
    <property type="project" value="UniProtKB-EC"/>
</dbReference>
<evidence type="ECO:0000256" key="1">
    <source>
        <dbReference type="ARBA" id="ARBA00009059"/>
    </source>
</evidence>
<dbReference type="OrthoDB" id="1298661at2759"/>
<dbReference type="FunFam" id="3.40.50.150:FF:000025">
    <property type="entry name" value="N-terminal Xaa-Pro-Lys N-methyltransferase 1"/>
    <property type="match status" value="1"/>
</dbReference>
<evidence type="ECO:0000256" key="2">
    <source>
        <dbReference type="ARBA" id="ARBA00022603"/>
    </source>
</evidence>
<evidence type="ECO:0000313" key="12">
    <source>
        <dbReference type="Proteomes" id="UP000192223"/>
    </source>
</evidence>
<dbReference type="RefSeq" id="XP_018331575.1">
    <property type="nucleotide sequence ID" value="XM_018476073.2"/>
</dbReference>
<dbReference type="SUPFAM" id="SSF53335">
    <property type="entry name" value="S-adenosyl-L-methionine-dependent methyltransferases"/>
    <property type="match status" value="1"/>
</dbReference>
<evidence type="ECO:0000256" key="8">
    <source>
        <dbReference type="ARBA" id="ARBA00047306"/>
    </source>
</evidence>
<feature type="binding site" evidence="11">
    <location>
        <position position="85"/>
    </location>
    <ligand>
        <name>S-adenosyl-L-methionine</name>
        <dbReference type="ChEBI" id="CHEBI:59789"/>
    </ligand>
</feature>
<dbReference type="Pfam" id="PF05891">
    <property type="entry name" value="Methyltransf_PK"/>
    <property type="match status" value="1"/>
</dbReference>
<dbReference type="PANTHER" id="PTHR12753">
    <property type="entry name" value="AD-003 - RELATED"/>
    <property type="match status" value="1"/>
</dbReference>
<evidence type="ECO:0000256" key="5">
    <source>
        <dbReference type="ARBA" id="ARBA00039112"/>
    </source>
</evidence>
<comment type="similarity">
    <text evidence="1">Belongs to the methyltransferase superfamily. NTM1 family.</text>
</comment>
<feature type="binding site" evidence="11">
    <location>
        <position position="152"/>
    </location>
    <ligand>
        <name>S-adenosyl-L-methionine</name>
        <dbReference type="ChEBI" id="CHEBI:59789"/>
    </ligand>
</feature>
<dbReference type="PIRSF" id="PIRSF016958">
    <property type="entry name" value="DUF858_MeTrfase_lik"/>
    <property type="match status" value="1"/>
</dbReference>
<reference evidence="13" key="1">
    <citation type="submission" date="2025-08" db="UniProtKB">
        <authorList>
            <consortium name="RefSeq"/>
        </authorList>
    </citation>
    <scope>IDENTIFICATION</scope>
    <source>
        <tissue evidence="13">Entire body</tissue>
    </source>
</reference>
<dbReference type="Gene3D" id="3.40.50.150">
    <property type="entry name" value="Vaccinia Virus protein VP39"/>
    <property type="match status" value="1"/>
</dbReference>
<evidence type="ECO:0000256" key="3">
    <source>
        <dbReference type="ARBA" id="ARBA00022679"/>
    </source>
</evidence>
<proteinExistence type="inferred from homology"/>
<dbReference type="EC" id="2.1.1.244" evidence="5"/>
<dbReference type="GO" id="GO:0005737">
    <property type="term" value="C:cytoplasm"/>
    <property type="evidence" value="ECO:0007669"/>
    <property type="project" value="TreeGrafter"/>
</dbReference>
<sequence length="244" mass="27640">MDSDTEKVESYGDPISSIVTQQENLLDEWYLKAEKYWSEIPATVDGVLGGFGFISQIDIHESKKFLQQILKMKNAPKTEHALDCGAGIGRITKCLLSHVFEKVDLVEQNPQFLEAFKNNIEPEISLKIENIFCCGLQNFTPKEEFYDVIWIQWVLGHLTDTHFVKFLTDCSKGLKSNGVIIIKENVTSSGDVEIDSEESSVTRPLSVLKDLFSKAGLNCIVSCKQKNFPKGLYSVYMFALKYIY</sequence>
<comment type="catalytic activity">
    <reaction evidence="10">
        <text>N-terminal L-alanyl-L-prolyl-L-lysyl-[protein] + 3 S-adenosyl-L-methionine = N-terminal N,N,N-trimethyl-L-alanyl-L-prolyl-L-lysyl-[protein] + 3 S-adenosyl-L-homocysteine + 3 H(+)</text>
        <dbReference type="Rhea" id="RHEA:54712"/>
        <dbReference type="Rhea" id="RHEA-COMP:13785"/>
        <dbReference type="Rhea" id="RHEA-COMP:13971"/>
        <dbReference type="ChEBI" id="CHEBI:15378"/>
        <dbReference type="ChEBI" id="CHEBI:57856"/>
        <dbReference type="ChEBI" id="CHEBI:59789"/>
        <dbReference type="ChEBI" id="CHEBI:138057"/>
        <dbReference type="ChEBI" id="CHEBI:138315"/>
        <dbReference type="EC" id="2.1.1.244"/>
    </reaction>
</comment>
<protein>
    <recommendedName>
        <fullName evidence="6">Alpha N-terminal protein methyltransferase 1</fullName>
        <ecNumber evidence="5">2.1.1.244</ecNumber>
    </recommendedName>
    <alternativeName>
        <fullName evidence="7">X-Pro-Lys N-terminal protein methyltransferase 1</fullName>
    </alternativeName>
</protein>